<name>A0AAV7U178_PLEWA</name>
<feature type="region of interest" description="Disordered" evidence="1">
    <location>
        <begin position="100"/>
        <end position="132"/>
    </location>
</feature>
<organism evidence="2 3">
    <name type="scientific">Pleurodeles waltl</name>
    <name type="common">Iberian ribbed newt</name>
    <dbReference type="NCBI Taxonomy" id="8319"/>
    <lineage>
        <taxon>Eukaryota</taxon>
        <taxon>Metazoa</taxon>
        <taxon>Chordata</taxon>
        <taxon>Craniata</taxon>
        <taxon>Vertebrata</taxon>
        <taxon>Euteleostomi</taxon>
        <taxon>Amphibia</taxon>
        <taxon>Batrachia</taxon>
        <taxon>Caudata</taxon>
        <taxon>Salamandroidea</taxon>
        <taxon>Salamandridae</taxon>
        <taxon>Pleurodelinae</taxon>
        <taxon>Pleurodeles</taxon>
    </lineage>
</organism>
<sequence length="140" mass="15383">MERLRKRECAGRIVPRSARPSILFSGIEKQQHVRFATRPPRQGSRDVQPSPGLVQHGGIIPLRANWRAAVVRELTYETRGAEGSPSSMLGRLLTSQPIRIEDGCDVGGRREEDEKRSARTRAGGGAPGGSSWALLFVARK</sequence>
<accession>A0AAV7U178</accession>
<feature type="region of interest" description="Disordered" evidence="1">
    <location>
        <begin position="31"/>
        <end position="54"/>
    </location>
</feature>
<keyword evidence="3" id="KW-1185">Reference proteome</keyword>
<reference evidence="2" key="1">
    <citation type="journal article" date="2022" name="bioRxiv">
        <title>Sequencing and chromosome-scale assembly of the giantPleurodeles waltlgenome.</title>
        <authorList>
            <person name="Brown T."/>
            <person name="Elewa A."/>
            <person name="Iarovenko S."/>
            <person name="Subramanian E."/>
            <person name="Araus A.J."/>
            <person name="Petzold A."/>
            <person name="Susuki M."/>
            <person name="Suzuki K.-i.T."/>
            <person name="Hayashi T."/>
            <person name="Toyoda A."/>
            <person name="Oliveira C."/>
            <person name="Osipova E."/>
            <person name="Leigh N.D."/>
            <person name="Simon A."/>
            <person name="Yun M.H."/>
        </authorList>
    </citation>
    <scope>NUCLEOTIDE SEQUENCE</scope>
    <source>
        <strain evidence="2">20211129_DDA</strain>
        <tissue evidence="2">Liver</tissue>
    </source>
</reference>
<feature type="compositionally biased region" description="Basic and acidic residues" evidence="1">
    <location>
        <begin position="100"/>
        <end position="117"/>
    </location>
</feature>
<evidence type="ECO:0000256" key="1">
    <source>
        <dbReference type="SAM" id="MobiDB-lite"/>
    </source>
</evidence>
<evidence type="ECO:0000313" key="2">
    <source>
        <dbReference type="EMBL" id="KAJ1181869.1"/>
    </source>
</evidence>
<evidence type="ECO:0000313" key="3">
    <source>
        <dbReference type="Proteomes" id="UP001066276"/>
    </source>
</evidence>
<dbReference type="Proteomes" id="UP001066276">
    <property type="component" value="Chromosome 3_2"/>
</dbReference>
<proteinExistence type="predicted"/>
<comment type="caution">
    <text evidence="2">The sequence shown here is derived from an EMBL/GenBank/DDBJ whole genome shotgun (WGS) entry which is preliminary data.</text>
</comment>
<dbReference type="AlphaFoldDB" id="A0AAV7U178"/>
<protein>
    <submittedName>
        <fullName evidence="2">Uncharacterized protein</fullName>
    </submittedName>
</protein>
<dbReference type="EMBL" id="JANPWB010000006">
    <property type="protein sequence ID" value="KAJ1181869.1"/>
    <property type="molecule type" value="Genomic_DNA"/>
</dbReference>
<gene>
    <name evidence="2" type="ORF">NDU88_007068</name>
</gene>